<dbReference type="EMBL" id="CP019323">
    <property type="protein sequence ID" value="APX73139.1"/>
    <property type="molecule type" value="Genomic_DNA"/>
</dbReference>
<dbReference type="OrthoDB" id="2311198at2"/>
<protein>
    <submittedName>
        <fullName evidence="1">Uncharacterized protein</fullName>
    </submittedName>
</protein>
<accession>A0A1P8Q5M4</accession>
<name>A0A1P8Q5M4_9LACO</name>
<sequence>MDNIQIQNNIDAQKALNAAMSKTLMEFKFSEKIHQLVNPTASETIDKIVEINADNLTSMLLDNFKASLHEELYLDVCKQIAEHFGASESMFDQK</sequence>
<organism evidence="1 2">
    <name type="scientific">Companilactobacillus allii</name>
    <dbReference type="NCBI Taxonomy" id="1847728"/>
    <lineage>
        <taxon>Bacteria</taxon>
        <taxon>Bacillati</taxon>
        <taxon>Bacillota</taxon>
        <taxon>Bacilli</taxon>
        <taxon>Lactobacillales</taxon>
        <taxon>Lactobacillaceae</taxon>
        <taxon>Companilactobacillus</taxon>
    </lineage>
</organism>
<evidence type="ECO:0000313" key="2">
    <source>
        <dbReference type="Proteomes" id="UP000187499"/>
    </source>
</evidence>
<keyword evidence="2" id="KW-1185">Reference proteome</keyword>
<gene>
    <name evidence="1" type="ORF">BTM29_11505</name>
</gene>
<dbReference type="KEGG" id="lalw:BTM29_11505"/>
<dbReference type="AlphaFoldDB" id="A0A1P8Q5M4"/>
<dbReference type="Proteomes" id="UP000187499">
    <property type="component" value="Chromosome"/>
</dbReference>
<dbReference type="RefSeq" id="WP_076617975.1">
    <property type="nucleotide sequence ID" value="NZ_CP019323.1"/>
</dbReference>
<reference evidence="2" key="1">
    <citation type="submission" date="2016-12" db="EMBL/GenBank/DDBJ databases">
        <authorList>
            <person name="Jung M.Y."/>
            <person name="Lee S.H."/>
        </authorList>
    </citation>
    <scope>NUCLEOTIDE SEQUENCE [LARGE SCALE GENOMIC DNA]</scope>
    <source>
        <strain evidence="2">WiKim39</strain>
    </source>
</reference>
<proteinExistence type="predicted"/>
<evidence type="ECO:0000313" key="1">
    <source>
        <dbReference type="EMBL" id="APX73139.1"/>
    </source>
</evidence>